<evidence type="ECO:0000313" key="1">
    <source>
        <dbReference type="EMBL" id="PTM45607.1"/>
    </source>
</evidence>
<organism evidence="1 2">
    <name type="scientific">Sphingomonas aerolata</name>
    <dbReference type="NCBI Taxonomy" id="185951"/>
    <lineage>
        <taxon>Bacteria</taxon>
        <taxon>Pseudomonadati</taxon>
        <taxon>Pseudomonadota</taxon>
        <taxon>Alphaproteobacteria</taxon>
        <taxon>Sphingomonadales</taxon>
        <taxon>Sphingomonadaceae</taxon>
        <taxon>Sphingomonas</taxon>
    </lineage>
</organism>
<evidence type="ECO:0000313" key="2">
    <source>
        <dbReference type="Proteomes" id="UP000240996"/>
    </source>
</evidence>
<proteinExistence type="predicted"/>
<dbReference type="Proteomes" id="UP000240996">
    <property type="component" value="Unassembled WGS sequence"/>
</dbReference>
<reference evidence="1 2" key="1">
    <citation type="submission" date="2018-04" db="EMBL/GenBank/DDBJ databases">
        <title>Genomic Encyclopedia of Type Strains, Phase III (KMG-III): the genomes of soil and plant-associated and newly described type strains.</title>
        <authorList>
            <person name="Whitman W."/>
        </authorList>
    </citation>
    <scope>NUCLEOTIDE SEQUENCE [LARGE SCALE GENOMIC DNA]</scope>
    <source>
        <strain evidence="1 2">NW12</strain>
    </source>
</reference>
<dbReference type="RefSeq" id="WP_107932739.1">
    <property type="nucleotide sequence ID" value="NZ_PZZN01000002.1"/>
</dbReference>
<dbReference type="EMBL" id="PZZN01000002">
    <property type="protein sequence ID" value="PTM45607.1"/>
    <property type="molecule type" value="Genomic_DNA"/>
</dbReference>
<keyword evidence="2" id="KW-1185">Reference proteome</keyword>
<comment type="caution">
    <text evidence="1">The sequence shown here is derived from an EMBL/GenBank/DDBJ whole genome shotgun (WGS) entry which is preliminary data.</text>
</comment>
<accession>A0A2T4YQ23</accession>
<protein>
    <submittedName>
        <fullName evidence="1">Uncharacterized protein</fullName>
    </submittedName>
</protein>
<dbReference type="AlphaFoldDB" id="A0A2T4YQ23"/>
<gene>
    <name evidence="1" type="ORF">C8J24_1833</name>
</gene>
<name>A0A2T4YQ23_9SPHN</name>
<sequence>MTEAYWGDTTPLDIDWRMSAALENVPRGDTDVAEVTSLETAVRTWTTLDPEHQRAATLTPEHALQIGPEGAVRHFTGDAIAALAALLPTAGRAAPVDDDPEAA</sequence>